<gene>
    <name evidence="4" type="ORF">NAV_LOCUS5615</name>
</gene>
<evidence type="ECO:0000256" key="1">
    <source>
        <dbReference type="SAM" id="Phobius"/>
    </source>
</evidence>
<dbReference type="STRING" id="6277.A0A498SBF6"/>
<proteinExistence type="predicted"/>
<evidence type="ECO:0000259" key="3">
    <source>
        <dbReference type="Pfam" id="PF06916"/>
    </source>
</evidence>
<dbReference type="InterPro" id="IPR014807">
    <property type="entry name" value="Coa1"/>
</dbReference>
<dbReference type="OrthoDB" id="44277at2759"/>
<evidence type="ECO:0000259" key="2">
    <source>
        <dbReference type="Pfam" id="PF01553"/>
    </source>
</evidence>
<dbReference type="SUPFAM" id="SSF69593">
    <property type="entry name" value="Glycerol-3-phosphate (1)-acyltransferase"/>
    <property type="match status" value="1"/>
</dbReference>
<feature type="transmembrane region" description="Helical" evidence="1">
    <location>
        <begin position="299"/>
        <end position="324"/>
    </location>
</feature>
<dbReference type="EMBL" id="UPTC01001009">
    <property type="protein sequence ID" value="VBB30824.1"/>
    <property type="molecule type" value="Genomic_DNA"/>
</dbReference>
<feature type="domain" description="DUF1279" evidence="3">
    <location>
        <begin position="116"/>
        <end position="203"/>
    </location>
</feature>
<dbReference type="InterPro" id="IPR002123">
    <property type="entry name" value="Plipid/glycerol_acylTrfase"/>
</dbReference>
<feature type="transmembrane region" description="Helical" evidence="1">
    <location>
        <begin position="487"/>
        <end position="514"/>
    </location>
</feature>
<reference evidence="4 5" key="1">
    <citation type="submission" date="2018-08" db="EMBL/GenBank/DDBJ databases">
        <authorList>
            <person name="Laetsch R D."/>
            <person name="Stevens L."/>
            <person name="Kumar S."/>
            <person name="Blaxter L. M."/>
        </authorList>
    </citation>
    <scope>NUCLEOTIDE SEQUENCE [LARGE SCALE GENOMIC DNA]</scope>
</reference>
<dbReference type="Pfam" id="PF06916">
    <property type="entry name" value="FAM210A-B_dom"/>
    <property type="match status" value="1"/>
</dbReference>
<organism evidence="4 5">
    <name type="scientific">Acanthocheilonema viteae</name>
    <name type="common">Filarial nematode worm</name>
    <name type="synonym">Dipetalonema viteae</name>
    <dbReference type="NCBI Taxonomy" id="6277"/>
    <lineage>
        <taxon>Eukaryota</taxon>
        <taxon>Metazoa</taxon>
        <taxon>Ecdysozoa</taxon>
        <taxon>Nematoda</taxon>
        <taxon>Chromadorea</taxon>
        <taxon>Rhabditida</taxon>
        <taxon>Spirurina</taxon>
        <taxon>Spiruromorpha</taxon>
        <taxon>Filarioidea</taxon>
        <taxon>Onchocercidae</taxon>
        <taxon>Acanthocheilonema</taxon>
    </lineage>
</organism>
<keyword evidence="1" id="KW-1133">Transmembrane helix</keyword>
<name>A0A498SBF6_ACAVI</name>
<dbReference type="CDD" id="cd07987">
    <property type="entry name" value="LPLAT_MGAT-like"/>
    <property type="match status" value="1"/>
</dbReference>
<feature type="transmembrane region" description="Helical" evidence="1">
    <location>
        <begin position="124"/>
        <end position="147"/>
    </location>
</feature>
<evidence type="ECO:0000313" key="4">
    <source>
        <dbReference type="EMBL" id="VBB30824.1"/>
    </source>
</evidence>
<dbReference type="PANTHER" id="PTHR22753">
    <property type="entry name" value="TRANSMEMBRANE PROTEIN 68"/>
    <property type="match status" value="1"/>
</dbReference>
<evidence type="ECO:0000313" key="5">
    <source>
        <dbReference type="Proteomes" id="UP000276991"/>
    </source>
</evidence>
<feature type="domain" description="Phospholipid/glycerol acyltransferase" evidence="2">
    <location>
        <begin position="554"/>
        <end position="679"/>
    </location>
</feature>
<dbReference type="Pfam" id="PF01553">
    <property type="entry name" value="Acyltransferase"/>
    <property type="match status" value="1"/>
</dbReference>
<dbReference type="PANTHER" id="PTHR22753:SF14">
    <property type="entry name" value="MONOACYLGLYCEROL_DIACYLGLYCEROL O-ACYLTRANSFERASE"/>
    <property type="match status" value="1"/>
</dbReference>
<keyword evidence="1" id="KW-0472">Membrane</keyword>
<keyword evidence="5" id="KW-1185">Reference proteome</keyword>
<dbReference type="AlphaFoldDB" id="A0A498SBF6"/>
<evidence type="ECO:0008006" key="6">
    <source>
        <dbReference type="Google" id="ProtNLM"/>
    </source>
</evidence>
<dbReference type="Proteomes" id="UP000276991">
    <property type="component" value="Unassembled WGS sequence"/>
</dbReference>
<accession>A0A498SBF6</accession>
<dbReference type="InterPro" id="IPR009688">
    <property type="entry name" value="FAM210A/B-like_dom"/>
</dbReference>
<sequence>MLVSLGIRSRVLSLENKCLLRFLKLSVMPNGMSDYPYEKTVTAFDSSSLRFTTSVRISISNPVLNASILHEGRRFIHATKTRYDTSLPENDEKLIKAKEAVQKEHREAKPTGLFAKLKYYLKRYWYIAIPIHIANCVIWFIVLYVAVKSGLDVVALLEKCHVPNYVVERVKSVPPNAGVAVVAFLLYKIATPFRYAATLLLIQLSFPILRRLGLMTAKEVKYKMRLKYTNKSRTLTANFGPFHQTSLRLNIQYIEFTETYINVCIKSISINKAKYNTHAINEGLTSQLLQRSAVESWRYLTVANIASGGAVILICQFIYTHIYLQKKIQAKIRKFSHYRGAFTVLSKHKKAIEFLGLPLTVGEVDLVDRKRNYIDERKSELRIPICGERDGGIMVVRAERDEGGEDFETAQIELELDEAGHNIVIYDNGKWSGRTNNLSKSMWIKGTLLSLTNMQWPSWLQPYVEVLLLWISWAIDYVDWDYLEYLIWLFLPLLVAFILPVLLLLFIYGCVIFLHIYGLRNRIREAYASSLWDGARISIASFWDAVGYVWHGYEIKGLENVPNEGSALLVYYHGTLPIDVYYVIAKCMLHKKRTLHCVGDKFIFKMPGWGMICKVFYITPGTVEDCMARLKDGHLLCIAPGGVREALFSDPTRYNIMWARRLGFAKVVIGCPETPVIPMFTENCRDAFRTPRCGRKIFRWIYEKTRLPLCPVYGGFPVKMITHLGKPMYFSSDINPEDVKKTVKEEVHDLIREHQRLPGSILRGIMQRLHHTGWFYDKRRCKQDVLLEEITCNNLCSNNITHSNSIASSESGQLSSPEILISHAGGGVSLDIN</sequence>
<dbReference type="GO" id="GO:0016020">
    <property type="term" value="C:membrane"/>
    <property type="evidence" value="ECO:0007669"/>
    <property type="project" value="TreeGrafter"/>
</dbReference>
<keyword evidence="1" id="KW-0812">Transmembrane</keyword>
<dbReference type="Pfam" id="PF08695">
    <property type="entry name" value="Coa1"/>
    <property type="match status" value="1"/>
</dbReference>
<dbReference type="GO" id="GO:0016746">
    <property type="term" value="F:acyltransferase activity"/>
    <property type="evidence" value="ECO:0007669"/>
    <property type="project" value="InterPro"/>
</dbReference>
<protein>
    <recommendedName>
        <fullName evidence="6">Phospholipid/glycerol acyltransferase domain-containing protein</fullName>
    </recommendedName>
</protein>